<dbReference type="Proteomes" id="UP000636800">
    <property type="component" value="Chromosome 10"/>
</dbReference>
<accession>A0A835Q5G3</accession>
<protein>
    <submittedName>
        <fullName evidence="1">Uncharacterized protein</fullName>
    </submittedName>
</protein>
<sequence>MTTTESEFDYFSTIKICFVEMRMKRSQDERGAMLTKEYVEMRVLIVVDPPKLGLYGMGFGWTMPTKVELVSFVKTRAFLLADNREVDDGIEVGMTL</sequence>
<dbReference type="InterPro" id="IPR023213">
    <property type="entry name" value="CAT-like_dom_sf"/>
</dbReference>
<keyword evidence="2" id="KW-1185">Reference proteome</keyword>
<reference evidence="1 2" key="1">
    <citation type="journal article" date="2020" name="Nat. Food">
        <title>A phased Vanilla planifolia genome enables genetic improvement of flavour and production.</title>
        <authorList>
            <person name="Hasing T."/>
            <person name="Tang H."/>
            <person name="Brym M."/>
            <person name="Khazi F."/>
            <person name="Huang T."/>
            <person name="Chambers A.H."/>
        </authorList>
    </citation>
    <scope>NUCLEOTIDE SEQUENCE [LARGE SCALE GENOMIC DNA]</scope>
    <source>
        <tissue evidence="1">Leaf</tissue>
    </source>
</reference>
<gene>
    <name evidence="1" type="ORF">HPP92_020575</name>
</gene>
<organism evidence="1 2">
    <name type="scientific">Vanilla planifolia</name>
    <name type="common">Vanilla</name>
    <dbReference type="NCBI Taxonomy" id="51239"/>
    <lineage>
        <taxon>Eukaryota</taxon>
        <taxon>Viridiplantae</taxon>
        <taxon>Streptophyta</taxon>
        <taxon>Embryophyta</taxon>
        <taxon>Tracheophyta</taxon>
        <taxon>Spermatophyta</taxon>
        <taxon>Magnoliopsida</taxon>
        <taxon>Liliopsida</taxon>
        <taxon>Asparagales</taxon>
        <taxon>Orchidaceae</taxon>
        <taxon>Vanilloideae</taxon>
        <taxon>Vanilleae</taxon>
        <taxon>Vanilla</taxon>
    </lineage>
</organism>
<evidence type="ECO:0000313" key="2">
    <source>
        <dbReference type="Proteomes" id="UP000636800"/>
    </source>
</evidence>
<proteinExistence type="predicted"/>
<name>A0A835Q5G3_VANPL</name>
<comment type="caution">
    <text evidence="1">The sequence shown here is derived from an EMBL/GenBank/DDBJ whole genome shotgun (WGS) entry which is preliminary data.</text>
</comment>
<evidence type="ECO:0000313" key="1">
    <source>
        <dbReference type="EMBL" id="KAG0464506.1"/>
    </source>
</evidence>
<dbReference type="EMBL" id="JADCNL010000010">
    <property type="protein sequence ID" value="KAG0464506.1"/>
    <property type="molecule type" value="Genomic_DNA"/>
</dbReference>
<dbReference type="AlphaFoldDB" id="A0A835Q5G3"/>
<dbReference type="Gene3D" id="3.30.559.10">
    <property type="entry name" value="Chloramphenicol acetyltransferase-like domain"/>
    <property type="match status" value="1"/>
</dbReference>